<accession>A0A6G1I3P8</accession>
<evidence type="ECO:0000313" key="2">
    <source>
        <dbReference type="Proteomes" id="UP000799640"/>
    </source>
</evidence>
<dbReference type="EMBL" id="ML996691">
    <property type="protein sequence ID" value="KAF2402605.1"/>
    <property type="molecule type" value="Genomic_DNA"/>
</dbReference>
<name>A0A6G1I3P8_9PEZI</name>
<reference evidence="1" key="1">
    <citation type="journal article" date="2020" name="Stud. Mycol.">
        <title>101 Dothideomycetes genomes: a test case for predicting lifestyles and emergence of pathogens.</title>
        <authorList>
            <person name="Haridas S."/>
            <person name="Albert R."/>
            <person name="Binder M."/>
            <person name="Bloem J."/>
            <person name="Labutti K."/>
            <person name="Salamov A."/>
            <person name="Andreopoulos B."/>
            <person name="Baker S."/>
            <person name="Barry K."/>
            <person name="Bills G."/>
            <person name="Bluhm B."/>
            <person name="Cannon C."/>
            <person name="Castanera R."/>
            <person name="Culley D."/>
            <person name="Daum C."/>
            <person name="Ezra D."/>
            <person name="Gonzalez J."/>
            <person name="Henrissat B."/>
            <person name="Kuo A."/>
            <person name="Liang C."/>
            <person name="Lipzen A."/>
            <person name="Lutzoni F."/>
            <person name="Magnuson J."/>
            <person name="Mondo S."/>
            <person name="Nolan M."/>
            <person name="Ohm R."/>
            <person name="Pangilinan J."/>
            <person name="Park H.-J."/>
            <person name="Ramirez L."/>
            <person name="Alfaro M."/>
            <person name="Sun H."/>
            <person name="Tritt A."/>
            <person name="Yoshinaga Y."/>
            <person name="Zwiers L.-H."/>
            <person name="Turgeon B."/>
            <person name="Goodwin S."/>
            <person name="Spatafora J."/>
            <person name="Crous P."/>
            <person name="Grigoriev I."/>
        </authorList>
    </citation>
    <scope>NUCLEOTIDE SEQUENCE</scope>
    <source>
        <strain evidence="1">CBS 262.69</strain>
    </source>
</reference>
<proteinExistence type="predicted"/>
<keyword evidence="2" id="KW-1185">Reference proteome</keyword>
<evidence type="ECO:0000313" key="1">
    <source>
        <dbReference type="EMBL" id="KAF2402605.1"/>
    </source>
</evidence>
<sequence length="71" mass="8137">MRRRRNFIALSLSETCKGSRDAWCRCRKTGLWVLMWLVGSRGGEGGDEVLLRTVVDGRGMVEEWRRNRGGP</sequence>
<organism evidence="1 2">
    <name type="scientific">Trichodelitschia bisporula</name>
    <dbReference type="NCBI Taxonomy" id="703511"/>
    <lineage>
        <taxon>Eukaryota</taxon>
        <taxon>Fungi</taxon>
        <taxon>Dikarya</taxon>
        <taxon>Ascomycota</taxon>
        <taxon>Pezizomycotina</taxon>
        <taxon>Dothideomycetes</taxon>
        <taxon>Dothideomycetes incertae sedis</taxon>
        <taxon>Phaeotrichales</taxon>
        <taxon>Phaeotrichaceae</taxon>
        <taxon>Trichodelitschia</taxon>
    </lineage>
</organism>
<gene>
    <name evidence="1" type="ORF">EJ06DRAFT_346967</name>
</gene>
<protein>
    <submittedName>
        <fullName evidence="1">Uncharacterized protein</fullName>
    </submittedName>
</protein>
<dbReference type="Proteomes" id="UP000799640">
    <property type="component" value="Unassembled WGS sequence"/>
</dbReference>
<dbReference type="AlphaFoldDB" id="A0A6G1I3P8"/>